<keyword evidence="5" id="KW-0963">Cytoplasm</keyword>
<dbReference type="GO" id="GO:0061630">
    <property type="term" value="F:ubiquitin protein ligase activity"/>
    <property type="evidence" value="ECO:0007669"/>
    <property type="project" value="UniProtKB-EC"/>
</dbReference>
<dbReference type="InterPro" id="IPR057634">
    <property type="entry name" value="PAH_ZNF598/HEL2"/>
</dbReference>
<keyword evidence="16" id="KW-1185">Reference proteome</keyword>
<dbReference type="OrthoDB" id="3838338at2759"/>
<evidence type="ECO:0000259" key="14">
    <source>
        <dbReference type="PROSITE" id="PS50089"/>
    </source>
</evidence>
<organism evidence="15 16">
    <name type="scientific">Rasamsonia emersonii (strain ATCC 16479 / CBS 393.64 / IMI 116815)</name>
    <dbReference type="NCBI Taxonomy" id="1408163"/>
    <lineage>
        <taxon>Eukaryota</taxon>
        <taxon>Fungi</taxon>
        <taxon>Dikarya</taxon>
        <taxon>Ascomycota</taxon>
        <taxon>Pezizomycotina</taxon>
        <taxon>Eurotiomycetes</taxon>
        <taxon>Eurotiomycetidae</taxon>
        <taxon>Eurotiales</taxon>
        <taxon>Trichocomaceae</taxon>
        <taxon>Rasamsonia</taxon>
    </lineage>
</organism>
<dbReference type="SUPFAM" id="SSF57850">
    <property type="entry name" value="RING/U-box"/>
    <property type="match status" value="1"/>
</dbReference>
<feature type="domain" description="RING-type" evidence="14">
    <location>
        <begin position="212"/>
        <end position="252"/>
    </location>
</feature>
<dbReference type="GO" id="GO:0016567">
    <property type="term" value="P:protein ubiquitination"/>
    <property type="evidence" value="ECO:0007669"/>
    <property type="project" value="TreeGrafter"/>
</dbReference>
<dbReference type="PANTHER" id="PTHR22938">
    <property type="entry name" value="ZINC FINGER PROTEIN 598"/>
    <property type="match status" value="1"/>
</dbReference>
<dbReference type="PROSITE" id="PS50089">
    <property type="entry name" value="ZF_RING_2"/>
    <property type="match status" value="1"/>
</dbReference>
<evidence type="ECO:0000256" key="11">
    <source>
        <dbReference type="ARBA" id="ARBA00035113"/>
    </source>
</evidence>
<feature type="region of interest" description="Disordered" evidence="13">
    <location>
        <begin position="835"/>
        <end position="885"/>
    </location>
</feature>
<evidence type="ECO:0000256" key="1">
    <source>
        <dbReference type="ARBA" id="ARBA00000900"/>
    </source>
</evidence>
<evidence type="ECO:0000256" key="5">
    <source>
        <dbReference type="ARBA" id="ARBA00022490"/>
    </source>
</evidence>
<comment type="caution">
    <text evidence="15">The sequence shown here is derived from an EMBL/GenBank/DDBJ whole genome shotgun (WGS) entry which is preliminary data.</text>
</comment>
<dbReference type="InterPro" id="IPR001841">
    <property type="entry name" value="Znf_RING"/>
</dbReference>
<keyword evidence="7" id="KW-0808">Transferase</keyword>
<feature type="compositionally biased region" description="Low complexity" evidence="13">
    <location>
        <begin position="536"/>
        <end position="575"/>
    </location>
</feature>
<evidence type="ECO:0000256" key="7">
    <source>
        <dbReference type="ARBA" id="ARBA00022679"/>
    </source>
</evidence>
<feature type="compositionally biased region" description="Basic and acidic residues" evidence="13">
    <location>
        <begin position="182"/>
        <end position="195"/>
    </location>
</feature>
<evidence type="ECO:0000256" key="8">
    <source>
        <dbReference type="ARBA" id="ARBA00022723"/>
    </source>
</evidence>
<dbReference type="EMBL" id="LASV01000780">
    <property type="protein sequence ID" value="KKA16377.1"/>
    <property type="molecule type" value="Genomic_DNA"/>
</dbReference>
<dbReference type="GO" id="GO:0008270">
    <property type="term" value="F:zinc ion binding"/>
    <property type="evidence" value="ECO:0007669"/>
    <property type="project" value="UniProtKB-KW"/>
</dbReference>
<dbReference type="PANTHER" id="PTHR22938:SF0">
    <property type="entry name" value="E3 UBIQUITIN-PROTEIN LIGASE ZNF598"/>
    <property type="match status" value="1"/>
</dbReference>
<dbReference type="Proteomes" id="UP000053958">
    <property type="component" value="Unassembled WGS sequence"/>
</dbReference>
<feature type="compositionally biased region" description="Polar residues" evidence="13">
    <location>
        <begin position="718"/>
        <end position="727"/>
    </location>
</feature>
<dbReference type="Pfam" id="PF23202">
    <property type="entry name" value="PAH_ZNF598"/>
    <property type="match status" value="1"/>
</dbReference>
<dbReference type="GO" id="GO:0072344">
    <property type="term" value="P:rescue of stalled ribosome"/>
    <property type="evidence" value="ECO:0007669"/>
    <property type="project" value="InterPro"/>
</dbReference>
<accession>A0A0F4YDW8</accession>
<feature type="compositionally biased region" description="Polar residues" evidence="13">
    <location>
        <begin position="580"/>
        <end position="590"/>
    </location>
</feature>
<keyword evidence="8" id="KW-0479">Metal-binding</keyword>
<feature type="region of interest" description="Disordered" evidence="13">
    <location>
        <begin position="478"/>
        <end position="516"/>
    </location>
</feature>
<evidence type="ECO:0000256" key="13">
    <source>
        <dbReference type="SAM" id="MobiDB-lite"/>
    </source>
</evidence>
<keyword evidence="10" id="KW-0862">Zinc</keyword>
<feature type="region of interest" description="Disordered" evidence="13">
    <location>
        <begin position="718"/>
        <end position="816"/>
    </location>
</feature>
<dbReference type="SMART" id="SM00355">
    <property type="entry name" value="ZnF_C2H2"/>
    <property type="match status" value="4"/>
</dbReference>
<dbReference type="Gene3D" id="3.30.40.10">
    <property type="entry name" value="Zinc/RING finger domain, C3HC4 (zinc finger)"/>
    <property type="match status" value="1"/>
</dbReference>
<dbReference type="InterPro" id="IPR041888">
    <property type="entry name" value="RING-HC_ZNF598/HEL2"/>
</dbReference>
<comment type="pathway">
    <text evidence="3">Protein modification; protein ubiquitination.</text>
</comment>
<proteinExistence type="inferred from homology"/>
<dbReference type="Pfam" id="PF25447">
    <property type="entry name" value="RING_ZNF598"/>
    <property type="match status" value="1"/>
</dbReference>
<dbReference type="InterPro" id="IPR013087">
    <property type="entry name" value="Znf_C2H2_type"/>
</dbReference>
<evidence type="ECO:0000256" key="2">
    <source>
        <dbReference type="ARBA" id="ARBA00004496"/>
    </source>
</evidence>
<comment type="similarity">
    <text evidence="11">Belongs to the ZNF598/HEL2 family.</text>
</comment>
<feature type="compositionally biased region" description="Low complexity" evidence="13">
    <location>
        <begin position="749"/>
        <end position="763"/>
    </location>
</feature>
<keyword evidence="6" id="KW-0597">Phosphoprotein</keyword>
<name>A0A0F4YDW8_RASE3</name>
<dbReference type="GO" id="GO:0043022">
    <property type="term" value="F:ribosome binding"/>
    <property type="evidence" value="ECO:0007669"/>
    <property type="project" value="TreeGrafter"/>
</dbReference>
<evidence type="ECO:0000313" key="16">
    <source>
        <dbReference type="Proteomes" id="UP000053958"/>
    </source>
</evidence>
<dbReference type="GeneID" id="25313082"/>
<evidence type="ECO:0000313" key="15">
    <source>
        <dbReference type="EMBL" id="KKA16377.1"/>
    </source>
</evidence>
<protein>
    <recommendedName>
        <fullName evidence="4">RING-type E3 ubiquitin transferase</fullName>
        <ecNumber evidence="4">2.3.2.27</ecNumber>
    </recommendedName>
</protein>
<evidence type="ECO:0000256" key="6">
    <source>
        <dbReference type="ARBA" id="ARBA00022553"/>
    </source>
</evidence>
<evidence type="ECO:0000256" key="4">
    <source>
        <dbReference type="ARBA" id="ARBA00012483"/>
    </source>
</evidence>
<dbReference type="InterPro" id="IPR044288">
    <property type="entry name" value="ZNF598/HEL2"/>
</dbReference>
<evidence type="ECO:0000256" key="9">
    <source>
        <dbReference type="ARBA" id="ARBA00022771"/>
    </source>
</evidence>
<feature type="region of interest" description="Disordered" evidence="13">
    <location>
        <begin position="532"/>
        <end position="590"/>
    </location>
</feature>
<dbReference type="CDD" id="cd16615">
    <property type="entry name" value="RING-HC_ZNF598"/>
    <property type="match status" value="1"/>
</dbReference>
<dbReference type="RefSeq" id="XP_013322989.1">
    <property type="nucleotide sequence ID" value="XM_013467535.1"/>
</dbReference>
<reference evidence="15 16" key="1">
    <citation type="submission" date="2015-04" db="EMBL/GenBank/DDBJ databases">
        <authorList>
            <person name="Heijne W.H."/>
            <person name="Fedorova N.D."/>
            <person name="Nierman W.C."/>
            <person name="Vollebregt A.W."/>
            <person name="Zhao Z."/>
            <person name="Wu L."/>
            <person name="Kumar M."/>
            <person name="Stam H."/>
            <person name="van den Berg M.A."/>
            <person name="Pel H.J."/>
        </authorList>
    </citation>
    <scope>NUCLEOTIDE SEQUENCE [LARGE SCALE GENOMIC DNA]</scope>
    <source>
        <strain evidence="15 16">CBS 393.64</strain>
    </source>
</reference>
<evidence type="ECO:0000256" key="12">
    <source>
        <dbReference type="PROSITE-ProRule" id="PRU00175"/>
    </source>
</evidence>
<dbReference type="STRING" id="1408163.A0A0F4YDW8"/>
<sequence>MYDNAYSVGSERRCSEPVPQVGLSATAGSLNGLRAPAFPPQKIREAAGPSADRNRPAHNAVWGRPQDRLLGVPTAMSEGQGPAAPPPAGPRNSNSSGGRRRAGRGASHHSDRSENRREDGTSDSQPRGPKSRGGGGGGRGGRDRQRNRSQKPKAQASNAASGGGGQPPGSVPDGPGTSGDRSTGDARRTESEGKGKQLVATATDEPDDGEICFICASKVEHTSVAPCNHRTCHICALRLRALYKTKACAHCRTESSFVIFTDDPAKRYEQFTEAEIARTDDNLGIKYEREEIFEDTVILLRYNCPDRDCDVACLGWPDLHRHVKSKHGKVMCDLCTRHKKVFTHEHELFTTSQLRKHEKYGDDNPGAADQSGFRGHPECGFCRIRFYGDDELYAHCRDRHERCHICDRRSGNRQQQYFIDYDALEDHFQRDHYLCPDKECLEKKFVVFETQMDLQAHQLEVHPHGLSKDARRDARTVDMSTFDYRTPYQPQRQRRGAGRGRDPNAEPLPISSAQPLRRDEIAYQRQMAIQSAQSVTTRTFGGQLTTTSTTQSARSPRAADPTPAQAAAAAARSPPVSEMENLNISTYSGPLTPQEQARRLRHAAVIERASNLLKNDQLKLSEFRTKVSNYRTSAISATDLIDAFFSLFDAPSSELGKLIKELAELYEDEFKKNGLLKAWNDWRAINEDYPALPGPSGVLPGLSSNTAGAGGNRVLRLKSSTAQSSRSAVGRSGALPGSLSSGNPFPPLSSASSSSASRTTTSAPVWGTGTPASRPGVTSSTSTTTSSRSAPRTSAPSADDTEAFPALPAAPKPNTLMAGVTRGTVRWNEHAPTTNAWATGTASSSAAAASASAANDAETDDLGPVSTTGKKGKGKKGKQTLFHFG</sequence>
<dbReference type="Pfam" id="PF23230">
    <property type="entry name" value="zf-C2H2_13"/>
    <property type="match status" value="1"/>
</dbReference>
<evidence type="ECO:0000256" key="3">
    <source>
        <dbReference type="ARBA" id="ARBA00004906"/>
    </source>
</evidence>
<comment type="subcellular location">
    <subcellularLocation>
        <location evidence="2">Cytoplasm</location>
    </subcellularLocation>
</comment>
<dbReference type="InterPro" id="IPR013083">
    <property type="entry name" value="Znf_RING/FYVE/PHD"/>
</dbReference>
<dbReference type="EC" id="2.3.2.27" evidence="4"/>
<keyword evidence="9 12" id="KW-0863">Zinc-finger</keyword>
<evidence type="ECO:0000256" key="10">
    <source>
        <dbReference type="ARBA" id="ARBA00022833"/>
    </source>
</evidence>
<dbReference type="GO" id="GO:0005737">
    <property type="term" value="C:cytoplasm"/>
    <property type="evidence" value="ECO:0007669"/>
    <property type="project" value="UniProtKB-SubCell"/>
</dbReference>
<dbReference type="InterPro" id="IPR056437">
    <property type="entry name" value="Znf-C2H2_ZNF598/HEL2"/>
</dbReference>
<comment type="catalytic activity">
    <reaction evidence="1">
        <text>S-ubiquitinyl-[E2 ubiquitin-conjugating enzyme]-L-cysteine + [acceptor protein]-L-lysine = [E2 ubiquitin-conjugating enzyme]-L-cysteine + N(6)-ubiquitinyl-[acceptor protein]-L-lysine.</text>
        <dbReference type="EC" id="2.3.2.27"/>
    </reaction>
</comment>
<feature type="region of interest" description="Disordered" evidence="13">
    <location>
        <begin position="1"/>
        <end position="202"/>
    </location>
</feature>
<feature type="compositionally biased region" description="Basic residues" evidence="13">
    <location>
        <begin position="98"/>
        <end position="107"/>
    </location>
</feature>
<dbReference type="AlphaFoldDB" id="A0A0F4YDW8"/>
<gene>
    <name evidence="15" type="ORF">T310_10025</name>
</gene>
<feature type="compositionally biased region" description="Low complexity" evidence="13">
    <location>
        <begin position="842"/>
        <end position="854"/>
    </location>
</feature>
<feature type="compositionally biased region" description="Basic and acidic residues" evidence="13">
    <location>
        <begin position="108"/>
        <end position="120"/>
    </location>
</feature>
<feature type="compositionally biased region" description="Low complexity" evidence="13">
    <location>
        <begin position="778"/>
        <end position="797"/>
    </location>
</feature>